<feature type="compositionally biased region" description="Low complexity" evidence="1">
    <location>
        <begin position="36"/>
        <end position="54"/>
    </location>
</feature>
<feature type="region of interest" description="Disordered" evidence="1">
    <location>
        <begin position="35"/>
        <end position="59"/>
    </location>
</feature>
<proteinExistence type="predicted"/>
<dbReference type="EMBL" id="JBBJBU010000003">
    <property type="protein sequence ID" value="KAK7206347.1"/>
    <property type="molecule type" value="Genomic_DNA"/>
</dbReference>
<evidence type="ECO:0000256" key="1">
    <source>
        <dbReference type="SAM" id="MobiDB-lite"/>
    </source>
</evidence>
<reference evidence="2 3" key="1">
    <citation type="submission" date="2024-03" db="EMBL/GenBank/DDBJ databases">
        <title>Genome-scale model development and genomic sequencing of the oleaginous clade Lipomyces.</title>
        <authorList>
            <consortium name="Lawrence Berkeley National Laboratory"/>
            <person name="Czajka J.J."/>
            <person name="Han Y."/>
            <person name="Kim J."/>
            <person name="Mondo S.J."/>
            <person name="Hofstad B.A."/>
            <person name="Robles A."/>
            <person name="Haridas S."/>
            <person name="Riley R."/>
            <person name="LaButti K."/>
            <person name="Pangilinan J."/>
            <person name="Andreopoulos W."/>
            <person name="Lipzen A."/>
            <person name="Yan J."/>
            <person name="Wang M."/>
            <person name="Ng V."/>
            <person name="Grigoriev I.V."/>
            <person name="Spatafora J.W."/>
            <person name="Magnuson J.K."/>
            <person name="Baker S.E."/>
            <person name="Pomraning K.R."/>
        </authorList>
    </citation>
    <scope>NUCLEOTIDE SEQUENCE [LARGE SCALE GENOMIC DNA]</scope>
    <source>
        <strain evidence="2 3">Phaff 52-87</strain>
    </source>
</reference>
<dbReference type="RefSeq" id="XP_064769380.1">
    <property type="nucleotide sequence ID" value="XM_064909572.1"/>
</dbReference>
<comment type="caution">
    <text evidence="2">The sequence shown here is derived from an EMBL/GenBank/DDBJ whole genome shotgun (WGS) entry which is preliminary data.</text>
</comment>
<name>A0ABR1F936_9ASCO</name>
<dbReference type="Proteomes" id="UP001498771">
    <property type="component" value="Unassembled WGS sequence"/>
</dbReference>
<sequence>MRSRRAVIRLFAAFIISIILLSPFFGSSSKLDKKLAPSSSSSSSSSSTHKTSNKPTETVLKPVEVTIEKIDNNAVVDTVASLSDHADQVINDIHESESDREDGRIDPALISAGHVVPDLPQLSQAAAVSASASASAVAPGAAKPTEKPLFADGKIETATPHEALLLAAQAYTGETPRKVFLINSVRYHFEIVLPVLNVLSVLPNSNVTLFAARSGYNRFGVKPWLRHYSLNTLRMVDVEKMADHRNDVPDLVFLTSCAEDTLYLGSTLTKYLERGSKVMCIVHEAQRWNLNDEDNTRSAYKNQIRSMIPWIKKKRWDLVTLSTHVQSYVHDNFPTFFQTGTAVEYNSTLFYPVFQLPESRILMEREWPFVAIVGKLEPWRRDYSKIFRQYEEFNPPFNLSLVGSGVPLKVPAAVKDKVRHELDLDFPEYFRTISKAAAVVPSFAQKEYLFSQASSSIATSIITTTPALMTRQMLKSYAYVTEDAAWLQNEGETEIEAISRVSAMGPDVWWQRKERISRLRDELTTKNLVMFGDTLIKLR</sequence>
<accession>A0ABR1F936</accession>
<evidence type="ECO:0000313" key="2">
    <source>
        <dbReference type="EMBL" id="KAK7206347.1"/>
    </source>
</evidence>
<gene>
    <name evidence="2" type="ORF">BZA70DRAFT_132657</name>
</gene>
<protein>
    <submittedName>
        <fullName evidence="2">Uncharacterized protein</fullName>
    </submittedName>
</protein>
<keyword evidence="3" id="KW-1185">Reference proteome</keyword>
<organism evidence="2 3">
    <name type="scientific">Myxozyma melibiosi</name>
    <dbReference type="NCBI Taxonomy" id="54550"/>
    <lineage>
        <taxon>Eukaryota</taxon>
        <taxon>Fungi</taxon>
        <taxon>Dikarya</taxon>
        <taxon>Ascomycota</taxon>
        <taxon>Saccharomycotina</taxon>
        <taxon>Lipomycetes</taxon>
        <taxon>Lipomycetales</taxon>
        <taxon>Lipomycetaceae</taxon>
        <taxon>Myxozyma</taxon>
    </lineage>
</organism>
<dbReference type="GeneID" id="90035084"/>
<evidence type="ECO:0000313" key="3">
    <source>
        <dbReference type="Proteomes" id="UP001498771"/>
    </source>
</evidence>